<evidence type="ECO:0000313" key="4">
    <source>
        <dbReference type="EMBL" id="VVE19762.1"/>
    </source>
</evidence>
<dbReference type="NCBIfam" id="TIGR03349">
    <property type="entry name" value="IV_VI_DotU"/>
    <property type="match status" value="1"/>
</dbReference>
<dbReference type="InterPro" id="IPR038522">
    <property type="entry name" value="T4/T6SS_DotU_sf"/>
</dbReference>
<dbReference type="RefSeq" id="WP_150600071.1">
    <property type="nucleotide sequence ID" value="NZ_CABPRW010000006.1"/>
</dbReference>
<evidence type="ECO:0000313" key="5">
    <source>
        <dbReference type="Proteomes" id="UP000382577"/>
    </source>
</evidence>
<feature type="transmembrane region" description="Helical" evidence="2">
    <location>
        <begin position="203"/>
        <end position="227"/>
    </location>
</feature>
<feature type="region of interest" description="Disordered" evidence="1">
    <location>
        <begin position="6"/>
        <end position="31"/>
    </location>
</feature>
<sequence length="254" mass="27073">MNAIALDAAESATTGTEAPPTHGIASTAGPLRPHMRDASLLVATLSAGGTAMDAAALREHSQALLDEFDIALAHSGIDAQVSKDAGLTLCALLDETALHHLGAQERAGWELSPLQVQRFGIHDAGERVFDRLDAYLTAPAANPDVLEFYRAVLGLGFKGRYALLGEAKRRDLMADLDNRIAAMRPQTEPTFVIERTSRQLSDWLYRLSPWAMAGTACLIAALVWGIWSAALGVQLSQISDARSVDAPHATAAKP</sequence>
<dbReference type="InterPro" id="IPR017732">
    <property type="entry name" value="T4/T6SS_DotU"/>
</dbReference>
<gene>
    <name evidence="4" type="ORF">PFI31113_03044</name>
</gene>
<dbReference type="PANTHER" id="PTHR38033">
    <property type="entry name" value="MEMBRANE PROTEIN-RELATED"/>
    <property type="match status" value="1"/>
</dbReference>
<keyword evidence="2" id="KW-1133">Transmembrane helix</keyword>
<keyword evidence="2" id="KW-0812">Transmembrane</keyword>
<protein>
    <recommendedName>
        <fullName evidence="3">Type IV / VI secretion system DotU domain-containing protein</fullName>
    </recommendedName>
</protein>
<proteinExistence type="predicted"/>
<evidence type="ECO:0000256" key="2">
    <source>
        <dbReference type="SAM" id="Phobius"/>
    </source>
</evidence>
<dbReference type="Pfam" id="PF09850">
    <property type="entry name" value="DotU"/>
    <property type="match status" value="1"/>
</dbReference>
<name>A0A5E4W4Y0_9BURK</name>
<dbReference type="EMBL" id="CABPRW010000006">
    <property type="protein sequence ID" value="VVE19762.1"/>
    <property type="molecule type" value="Genomic_DNA"/>
</dbReference>
<feature type="domain" description="Type IV / VI secretion system DotU" evidence="3">
    <location>
        <begin position="35"/>
        <end position="226"/>
    </location>
</feature>
<evidence type="ECO:0000259" key="3">
    <source>
        <dbReference type="Pfam" id="PF09850"/>
    </source>
</evidence>
<accession>A0A5E4W4Y0</accession>
<dbReference type="OrthoDB" id="6998040at2"/>
<reference evidence="4 5" key="1">
    <citation type="submission" date="2019-08" db="EMBL/GenBank/DDBJ databases">
        <authorList>
            <person name="Peeters C."/>
        </authorList>
    </citation>
    <scope>NUCLEOTIDE SEQUENCE [LARGE SCALE GENOMIC DNA]</scope>
    <source>
        <strain evidence="4 5">LMG 31113</strain>
    </source>
</reference>
<evidence type="ECO:0000256" key="1">
    <source>
        <dbReference type="SAM" id="MobiDB-lite"/>
    </source>
</evidence>
<organism evidence="4 5">
    <name type="scientific">Pandoraea fibrosis</name>
    <dbReference type="NCBI Taxonomy" id="1891094"/>
    <lineage>
        <taxon>Bacteria</taxon>
        <taxon>Pseudomonadati</taxon>
        <taxon>Pseudomonadota</taxon>
        <taxon>Betaproteobacteria</taxon>
        <taxon>Burkholderiales</taxon>
        <taxon>Burkholderiaceae</taxon>
        <taxon>Pandoraea</taxon>
    </lineage>
</organism>
<keyword evidence="2" id="KW-0472">Membrane</keyword>
<dbReference type="PANTHER" id="PTHR38033:SF1">
    <property type="entry name" value="DOTU FAMILY TYPE IV_VI SECRETION SYSTEM PROTEIN"/>
    <property type="match status" value="1"/>
</dbReference>
<dbReference type="Gene3D" id="1.25.40.590">
    <property type="entry name" value="Type IV / VI secretion system, DotU"/>
    <property type="match status" value="1"/>
</dbReference>
<dbReference type="Proteomes" id="UP000382577">
    <property type="component" value="Unassembled WGS sequence"/>
</dbReference>
<dbReference type="AlphaFoldDB" id="A0A5E4W4Y0"/>